<feature type="compositionally biased region" description="Polar residues" evidence="5">
    <location>
        <begin position="219"/>
        <end position="229"/>
    </location>
</feature>
<dbReference type="OrthoDB" id="10007451at2759"/>
<feature type="region of interest" description="Disordered" evidence="5">
    <location>
        <begin position="433"/>
        <end position="504"/>
    </location>
</feature>
<dbReference type="Pfam" id="PF00778">
    <property type="entry name" value="DIX"/>
    <property type="match status" value="1"/>
</dbReference>
<evidence type="ECO:0000313" key="9">
    <source>
        <dbReference type="Proteomes" id="UP000594454"/>
    </source>
</evidence>
<name>A0A7R8V7Q5_HERIL</name>
<feature type="domain" description="DIX" evidence="7">
    <location>
        <begin position="585"/>
        <end position="667"/>
    </location>
</feature>
<dbReference type="GO" id="GO:0060090">
    <property type="term" value="F:molecular adaptor activity"/>
    <property type="evidence" value="ECO:0007669"/>
    <property type="project" value="TreeGrafter"/>
</dbReference>
<dbReference type="InterPro" id="IPR024066">
    <property type="entry name" value="RGS_subdom1/3"/>
</dbReference>
<dbReference type="InterPro" id="IPR044926">
    <property type="entry name" value="RGS_subdomain_2"/>
</dbReference>
<evidence type="ECO:0000256" key="3">
    <source>
        <dbReference type="ARBA" id="ARBA00022687"/>
    </source>
</evidence>
<dbReference type="GO" id="GO:0005886">
    <property type="term" value="C:plasma membrane"/>
    <property type="evidence" value="ECO:0007669"/>
    <property type="project" value="TreeGrafter"/>
</dbReference>
<dbReference type="GO" id="GO:0016055">
    <property type="term" value="P:Wnt signaling pathway"/>
    <property type="evidence" value="ECO:0007669"/>
    <property type="project" value="UniProtKB-KW"/>
</dbReference>
<dbReference type="GO" id="GO:0090090">
    <property type="term" value="P:negative regulation of canonical Wnt signaling pathway"/>
    <property type="evidence" value="ECO:0007669"/>
    <property type="project" value="InterPro"/>
</dbReference>
<dbReference type="InterPro" id="IPR001158">
    <property type="entry name" value="DIX"/>
</dbReference>
<feature type="compositionally biased region" description="Low complexity" evidence="5">
    <location>
        <begin position="559"/>
        <end position="573"/>
    </location>
</feature>
<feature type="domain" description="RGS" evidence="6">
    <location>
        <begin position="50"/>
        <end position="167"/>
    </location>
</feature>
<feature type="region of interest" description="Disordered" evidence="5">
    <location>
        <begin position="1"/>
        <end position="39"/>
    </location>
</feature>
<protein>
    <recommendedName>
        <fullName evidence="10">Axin</fullName>
    </recommendedName>
</protein>
<dbReference type="GO" id="GO:0031625">
    <property type="term" value="F:ubiquitin protein ligase binding"/>
    <property type="evidence" value="ECO:0007669"/>
    <property type="project" value="TreeGrafter"/>
</dbReference>
<comment type="subcellular location">
    <subcellularLocation>
        <location evidence="1">Cytoplasm</location>
    </subcellularLocation>
</comment>
<dbReference type="Gene3D" id="2.40.240.130">
    <property type="match status" value="1"/>
</dbReference>
<dbReference type="GO" id="GO:0048468">
    <property type="term" value="P:cell development"/>
    <property type="evidence" value="ECO:0007669"/>
    <property type="project" value="TreeGrafter"/>
</dbReference>
<dbReference type="AlphaFoldDB" id="A0A7R8V7Q5"/>
<evidence type="ECO:0008006" key="10">
    <source>
        <dbReference type="Google" id="ProtNLM"/>
    </source>
</evidence>
<dbReference type="OMA" id="HIPHCPL"/>
<dbReference type="SUPFAM" id="SSF54236">
    <property type="entry name" value="Ubiquitin-like"/>
    <property type="match status" value="1"/>
</dbReference>
<dbReference type="SMART" id="SM00315">
    <property type="entry name" value="RGS"/>
    <property type="match status" value="1"/>
</dbReference>
<accession>A0A7R8V7Q5</accession>
<evidence type="ECO:0000256" key="5">
    <source>
        <dbReference type="SAM" id="MobiDB-lite"/>
    </source>
</evidence>
<dbReference type="InterPro" id="IPR036305">
    <property type="entry name" value="RGS_sf"/>
</dbReference>
<evidence type="ECO:0000259" key="6">
    <source>
        <dbReference type="PROSITE" id="PS50132"/>
    </source>
</evidence>
<organism evidence="8 9">
    <name type="scientific">Hermetia illucens</name>
    <name type="common">Black soldier fly</name>
    <dbReference type="NCBI Taxonomy" id="343691"/>
    <lineage>
        <taxon>Eukaryota</taxon>
        <taxon>Metazoa</taxon>
        <taxon>Ecdysozoa</taxon>
        <taxon>Arthropoda</taxon>
        <taxon>Hexapoda</taxon>
        <taxon>Insecta</taxon>
        <taxon>Pterygota</taxon>
        <taxon>Neoptera</taxon>
        <taxon>Endopterygota</taxon>
        <taxon>Diptera</taxon>
        <taxon>Brachycera</taxon>
        <taxon>Stratiomyomorpha</taxon>
        <taxon>Stratiomyidae</taxon>
        <taxon>Hermetiinae</taxon>
        <taxon>Hermetia</taxon>
    </lineage>
</organism>
<evidence type="ECO:0000259" key="7">
    <source>
        <dbReference type="PROSITE" id="PS50841"/>
    </source>
</evidence>
<dbReference type="Gene3D" id="1.10.196.10">
    <property type="match status" value="1"/>
</dbReference>
<dbReference type="FunCoup" id="A0A7R8V7Q5">
    <property type="interactions" value="1208"/>
</dbReference>
<dbReference type="Pfam" id="PF00615">
    <property type="entry name" value="RGS"/>
    <property type="match status" value="1"/>
</dbReference>
<reference evidence="8 9" key="1">
    <citation type="submission" date="2020-11" db="EMBL/GenBank/DDBJ databases">
        <authorList>
            <person name="Wallbank WR R."/>
            <person name="Pardo Diaz C."/>
            <person name="Kozak K."/>
            <person name="Martin S."/>
            <person name="Jiggins C."/>
            <person name="Moest M."/>
            <person name="Warren A I."/>
            <person name="Generalovic N T."/>
            <person name="Byers J.R.P. K."/>
            <person name="Montejo-Kovacevich G."/>
            <person name="Yen C E."/>
        </authorList>
    </citation>
    <scope>NUCLEOTIDE SEQUENCE [LARGE SCALE GENOMIC DNA]</scope>
</reference>
<sequence length="667" mass="74707">MSHTPKYSDDECSGPRPRVPGGESRITKMTEGAPECSKGSKRSYLNWAITLSNLLEDQDGVELFEKYVEEEAPQYNDYLKFYFACEGLKIRTDPKEIQDIIHAIYRMLRKSSISMSVELKTTIKNAKQNGITLSQNIYDPLQKCAEHTIREKIYPNFLRSDMYIQYIQQMSALHDRLEPCGSADSMQVGDVGQPYGTRSAGALYGPSVSASSSGSGSATDTLPKSSTLPTLHEDTELATCNEFDNLQLSGGMPMRLTRDLLLRTQARRLDVRPAGAHGYVYTATTSYNPNSRVDSERQSCSSGGRTDTESIGPGSSIDGRPYVDKRHSASECRAMKQNALANKEMNTAQHIPRTERFSSEHRPLTGEDLMKVLIPKLEELRRMQELETKFQTDPFSNQSNERALADAIRKRFPLDDDNDQDILDQHVSRVWNDLTPHRSPGTKSPCPPLPSRRRTTAHDPGVMFGADGASYLGTQPIRHSKSMPEHSSSSRKLTNKWPSMNTDSGISLVSSDLVKYKDSSYRSGSATQFEEIKRKPEDEVRRSRRYTQHQQATQLPTQSISSSSSAECSISTSLPPPPSLPAGPTEATTVVFTFCDEQVPYRIRIPNNQPTLKQFKDFLPKKGKFRYFFKTYCEDPDNPVIQEEIVNDSDVLPLFEGKVSGTVKPSD</sequence>
<dbReference type="SUPFAM" id="SSF48097">
    <property type="entry name" value="Regulator of G-protein signaling, RGS"/>
    <property type="match status" value="1"/>
</dbReference>
<dbReference type="InterPro" id="IPR029071">
    <property type="entry name" value="Ubiquitin-like_domsf"/>
</dbReference>
<dbReference type="GO" id="GO:0005737">
    <property type="term" value="C:cytoplasm"/>
    <property type="evidence" value="ECO:0007669"/>
    <property type="project" value="UniProtKB-SubCell"/>
</dbReference>
<dbReference type="Proteomes" id="UP000594454">
    <property type="component" value="Chromosome 6"/>
</dbReference>
<dbReference type="InParanoid" id="A0A7R8V7Q5"/>
<evidence type="ECO:0000256" key="4">
    <source>
        <dbReference type="PROSITE-ProRule" id="PRU00069"/>
    </source>
</evidence>
<gene>
    <name evidence="8" type="ORF">HERILL_LOCUS15365</name>
</gene>
<feature type="compositionally biased region" description="Basic and acidic residues" evidence="5">
    <location>
        <begin position="530"/>
        <end position="541"/>
    </location>
</feature>
<dbReference type="PANTHER" id="PTHR46102">
    <property type="entry name" value="AXIN"/>
    <property type="match status" value="1"/>
</dbReference>
<dbReference type="PANTHER" id="PTHR46102:SF2">
    <property type="entry name" value="AXIN"/>
    <property type="match status" value="1"/>
</dbReference>
<feature type="compositionally biased region" description="Low complexity" evidence="5">
    <location>
        <begin position="207"/>
        <end position="218"/>
    </location>
</feature>
<keyword evidence="2" id="KW-0963">Cytoplasm</keyword>
<evidence type="ECO:0000313" key="8">
    <source>
        <dbReference type="EMBL" id="CAD7093055.1"/>
    </source>
</evidence>
<feature type="region of interest" description="Disordered" evidence="5">
    <location>
        <begin position="524"/>
        <end position="585"/>
    </location>
</feature>
<feature type="region of interest" description="Disordered" evidence="5">
    <location>
        <begin position="288"/>
        <end position="323"/>
    </location>
</feature>
<feature type="compositionally biased region" description="Polar residues" evidence="5">
    <location>
        <begin position="548"/>
        <end position="558"/>
    </location>
</feature>
<dbReference type="InterPro" id="IPR016137">
    <property type="entry name" value="RGS"/>
</dbReference>
<dbReference type="EMBL" id="LR899014">
    <property type="protein sequence ID" value="CAD7093055.1"/>
    <property type="molecule type" value="Genomic_DNA"/>
</dbReference>
<dbReference type="InterPro" id="IPR038207">
    <property type="entry name" value="DIX_dom_sf"/>
</dbReference>
<dbReference type="SMART" id="SM00021">
    <property type="entry name" value="DAX"/>
    <property type="match status" value="1"/>
</dbReference>
<dbReference type="Pfam" id="PF08833">
    <property type="entry name" value="Axin_b-cat_bind"/>
    <property type="match status" value="1"/>
</dbReference>
<feature type="region of interest" description="Disordered" evidence="5">
    <location>
        <begin position="206"/>
        <end position="230"/>
    </location>
</feature>
<feature type="compositionally biased region" description="Polar residues" evidence="5">
    <location>
        <begin position="288"/>
        <end position="305"/>
    </location>
</feature>
<dbReference type="InterPro" id="IPR014936">
    <property type="entry name" value="Axin_b-cat-bd"/>
</dbReference>
<evidence type="ECO:0000256" key="2">
    <source>
        <dbReference type="ARBA" id="ARBA00022490"/>
    </source>
</evidence>
<dbReference type="GO" id="GO:0019901">
    <property type="term" value="F:protein kinase binding"/>
    <property type="evidence" value="ECO:0007669"/>
    <property type="project" value="TreeGrafter"/>
</dbReference>
<dbReference type="InterPro" id="IPR043581">
    <property type="entry name" value="Axin-like"/>
</dbReference>
<keyword evidence="3 4" id="KW-0879">Wnt signaling pathway</keyword>
<proteinExistence type="predicted"/>
<dbReference type="PROSITE" id="PS50841">
    <property type="entry name" value="DIX"/>
    <property type="match status" value="1"/>
</dbReference>
<dbReference type="PROSITE" id="PS50132">
    <property type="entry name" value="RGS"/>
    <property type="match status" value="1"/>
</dbReference>
<dbReference type="Gene3D" id="1.10.167.10">
    <property type="entry name" value="Regulator of G-protein Signalling 4, domain 2"/>
    <property type="match status" value="1"/>
</dbReference>
<dbReference type="GO" id="GO:0005634">
    <property type="term" value="C:nucleus"/>
    <property type="evidence" value="ECO:0007669"/>
    <property type="project" value="TreeGrafter"/>
</dbReference>
<dbReference type="GO" id="GO:0008013">
    <property type="term" value="F:beta-catenin binding"/>
    <property type="evidence" value="ECO:0007669"/>
    <property type="project" value="TreeGrafter"/>
</dbReference>
<dbReference type="GO" id="GO:0032436">
    <property type="term" value="P:positive regulation of proteasomal ubiquitin-dependent protein catabolic process"/>
    <property type="evidence" value="ECO:0007669"/>
    <property type="project" value="TreeGrafter"/>
</dbReference>
<keyword evidence="9" id="KW-1185">Reference proteome</keyword>
<evidence type="ECO:0000256" key="1">
    <source>
        <dbReference type="ARBA" id="ARBA00004496"/>
    </source>
</evidence>
<dbReference type="GO" id="GO:0030877">
    <property type="term" value="C:beta-catenin destruction complex"/>
    <property type="evidence" value="ECO:0007669"/>
    <property type="project" value="TreeGrafter"/>
</dbReference>